<keyword evidence="9" id="KW-0560">Oxidoreductase</keyword>
<dbReference type="PROSITE" id="PS51349">
    <property type="entry name" value="FMN_HYDROXY_ACID_DH_2"/>
    <property type="match status" value="1"/>
</dbReference>
<comment type="catalytic activity">
    <reaction evidence="12">
        <text>(S)-lactate + 2 Fe(III)-[cytochrome c] = 2 Fe(II)-[cytochrome c] + pyruvate + 2 H(+)</text>
        <dbReference type="Rhea" id="RHEA:19909"/>
        <dbReference type="Rhea" id="RHEA-COMP:10350"/>
        <dbReference type="Rhea" id="RHEA-COMP:14399"/>
        <dbReference type="ChEBI" id="CHEBI:15361"/>
        <dbReference type="ChEBI" id="CHEBI:15378"/>
        <dbReference type="ChEBI" id="CHEBI:16651"/>
        <dbReference type="ChEBI" id="CHEBI:29033"/>
        <dbReference type="ChEBI" id="CHEBI:29034"/>
        <dbReference type="EC" id="1.1.2.3"/>
    </reaction>
    <physiologicalReaction direction="left-to-right" evidence="12">
        <dbReference type="Rhea" id="RHEA:19910"/>
    </physiologicalReaction>
</comment>
<proteinExistence type="inferred from homology"/>
<dbReference type="SUPFAM" id="SSF55856">
    <property type="entry name" value="Cytochrome b5-like heme/steroid binding domain"/>
    <property type="match status" value="1"/>
</dbReference>
<dbReference type="InterPro" id="IPR018506">
    <property type="entry name" value="Cyt_B5_heme-BS"/>
</dbReference>
<evidence type="ECO:0000313" key="19">
    <source>
        <dbReference type="EMBL" id="PWN97630.1"/>
    </source>
</evidence>
<evidence type="ECO:0000256" key="5">
    <source>
        <dbReference type="ARBA" id="ARBA00022617"/>
    </source>
</evidence>
<dbReference type="PANTHER" id="PTHR10578">
    <property type="entry name" value="S -2-HYDROXY-ACID OXIDASE-RELATED"/>
    <property type="match status" value="1"/>
</dbReference>
<evidence type="ECO:0000256" key="13">
    <source>
        <dbReference type="ARBA" id="ARBA00061137"/>
    </source>
</evidence>
<dbReference type="OrthoDB" id="1925334at2759"/>
<evidence type="ECO:0000256" key="9">
    <source>
        <dbReference type="ARBA" id="ARBA00023002"/>
    </source>
</evidence>
<keyword evidence="8" id="KW-0479">Metal-binding</keyword>
<dbReference type="PROSITE" id="PS50255">
    <property type="entry name" value="CYTOCHROME_B5_2"/>
    <property type="match status" value="1"/>
</dbReference>
<evidence type="ECO:0000256" key="16">
    <source>
        <dbReference type="ARBA" id="ARBA00068515"/>
    </source>
</evidence>
<dbReference type="PANTHER" id="PTHR10578:SF101">
    <property type="entry name" value="L-LACTATE DEHYDROGENASE (CYTOCHROME B2)"/>
    <property type="match status" value="1"/>
</dbReference>
<dbReference type="GO" id="GO:0046872">
    <property type="term" value="F:metal ion binding"/>
    <property type="evidence" value="ECO:0007669"/>
    <property type="project" value="UniProtKB-KW"/>
</dbReference>
<feature type="domain" description="FMN hydroxy acid dehydrogenase" evidence="18">
    <location>
        <begin position="180"/>
        <end position="540"/>
    </location>
</feature>
<accession>A0A316Z786</accession>
<keyword evidence="10" id="KW-0408">Iron</keyword>
<dbReference type="GeneID" id="37270091"/>
<dbReference type="InterPro" id="IPR037458">
    <property type="entry name" value="L-MDH/L-LDH_FMN-bd"/>
</dbReference>
<name>A0A316Z786_9BASI</name>
<reference evidence="19 20" key="1">
    <citation type="journal article" date="2018" name="Mol. Biol. Evol.">
        <title>Broad Genomic Sampling Reveals a Smut Pathogenic Ancestry of the Fungal Clade Ustilaginomycotina.</title>
        <authorList>
            <person name="Kijpornyongpan T."/>
            <person name="Mondo S.J."/>
            <person name="Barry K."/>
            <person name="Sandor L."/>
            <person name="Lee J."/>
            <person name="Lipzen A."/>
            <person name="Pangilinan J."/>
            <person name="LaButti K."/>
            <person name="Hainaut M."/>
            <person name="Henrissat B."/>
            <person name="Grigoriev I.V."/>
            <person name="Spatafora J.W."/>
            <person name="Aime M.C."/>
        </authorList>
    </citation>
    <scope>NUCLEOTIDE SEQUENCE [LARGE SCALE GENOMIC DNA]</scope>
    <source>
        <strain evidence="19 20">MCA 4186</strain>
    </source>
</reference>
<dbReference type="Proteomes" id="UP000245946">
    <property type="component" value="Unassembled WGS sequence"/>
</dbReference>
<organism evidence="19 20">
    <name type="scientific">Tilletiopsis washingtonensis</name>
    <dbReference type="NCBI Taxonomy" id="58919"/>
    <lineage>
        <taxon>Eukaryota</taxon>
        <taxon>Fungi</taxon>
        <taxon>Dikarya</taxon>
        <taxon>Basidiomycota</taxon>
        <taxon>Ustilaginomycotina</taxon>
        <taxon>Exobasidiomycetes</taxon>
        <taxon>Entylomatales</taxon>
        <taxon>Entylomatales incertae sedis</taxon>
        <taxon>Tilletiopsis</taxon>
    </lineage>
</organism>
<feature type="domain" description="Cytochrome b5 heme-binding" evidence="17">
    <location>
        <begin position="81"/>
        <end position="158"/>
    </location>
</feature>
<dbReference type="RefSeq" id="XP_025597909.1">
    <property type="nucleotide sequence ID" value="XM_025742547.1"/>
</dbReference>
<dbReference type="Pfam" id="PF00173">
    <property type="entry name" value="Cyt-b5"/>
    <property type="match status" value="1"/>
</dbReference>
<evidence type="ECO:0000256" key="10">
    <source>
        <dbReference type="ARBA" id="ARBA00023004"/>
    </source>
</evidence>
<evidence type="ECO:0000256" key="12">
    <source>
        <dbReference type="ARBA" id="ARBA00052399"/>
    </source>
</evidence>
<protein>
    <recommendedName>
        <fullName evidence="16">L-lactate dehydrogenase (cytochrome)</fullName>
        <ecNumber evidence="15">1.1.2.3</ecNumber>
    </recommendedName>
</protein>
<comment type="subunit">
    <text evidence="4">Homotetramer.</text>
</comment>
<sequence length="552" mass="58839">MFRPSLLRARAAWRPSGVRFASQEAHAPRSAPTAGAQQRPYRVAVQGVLLSLLLTAGFSTLGEGRSTVAHLDSGVTRKKGARAVGLEELAAHAGGKQGSWIVLDGEVYDVTDFLTKHPGGAGVISQRAGTDCTEVFQPLHPSNALDTLPPSAHIGSLADGVAAPMAAPMGSKKVAAGERPEIGAVLNLDEFELIAQEHLSDQAWAYYSSAGDDEITKAANRAAYGRVYFRPRILRRVGEVDPTVPLLGAENGERTLPFYISPAAMAKLGHPDGELNLTRAAGQAGVVQGISANASVSLDEMLTARIAGQPLMYQLYVNRDRAASEKILRHVEASGVNAVMLTVDAPVMGKRERDMRCKGEVVSVGGGTGTSSEAKGVAQAISQYIDADLSWDIIDWYHSVCKLPLFLKGIQTVEDAILASEHGVQGIVLSNHGGRSLDYSPPPLDVLIELRERRPDLLESMHVYIDGGVRRGTDVLKALALGARGVGLGRPFLYAQSGYGEEGALRAIDILKDEIERGMRLLGITSLDELGPHMIDILPRVAYVPPVPSHAS</sequence>
<dbReference type="GO" id="GO:0005758">
    <property type="term" value="C:mitochondrial intermembrane space"/>
    <property type="evidence" value="ECO:0007669"/>
    <property type="project" value="UniProtKB-SubCell"/>
</dbReference>
<dbReference type="STRING" id="58919.A0A316Z786"/>
<dbReference type="Gene3D" id="3.20.20.70">
    <property type="entry name" value="Aldolase class I"/>
    <property type="match status" value="1"/>
</dbReference>
<dbReference type="EMBL" id="KZ819294">
    <property type="protein sequence ID" value="PWN97630.1"/>
    <property type="molecule type" value="Genomic_DNA"/>
</dbReference>
<dbReference type="CDD" id="cd02922">
    <property type="entry name" value="FCB2_FMN"/>
    <property type="match status" value="1"/>
</dbReference>
<dbReference type="PROSITE" id="PS00191">
    <property type="entry name" value="CYTOCHROME_B5_1"/>
    <property type="match status" value="1"/>
</dbReference>
<dbReference type="AlphaFoldDB" id="A0A316Z786"/>
<evidence type="ECO:0000313" key="20">
    <source>
        <dbReference type="Proteomes" id="UP000245946"/>
    </source>
</evidence>
<dbReference type="GO" id="GO:0004460">
    <property type="term" value="F:L-lactate dehydrogenase (cytochrome) activity"/>
    <property type="evidence" value="ECO:0007669"/>
    <property type="project" value="UniProtKB-EC"/>
</dbReference>
<dbReference type="PRINTS" id="PR00363">
    <property type="entry name" value="CYTOCHROMEB5"/>
</dbReference>
<evidence type="ECO:0000256" key="8">
    <source>
        <dbReference type="ARBA" id="ARBA00022723"/>
    </source>
</evidence>
<comment type="similarity">
    <text evidence="13">In the C-terminal section; belongs to the FMN-dependent alpha-hydroxy acid dehydrogenase family.</text>
</comment>
<evidence type="ECO:0000256" key="14">
    <source>
        <dbReference type="ARBA" id="ARBA00061589"/>
    </source>
</evidence>
<evidence type="ECO:0000256" key="1">
    <source>
        <dbReference type="ARBA" id="ARBA00001917"/>
    </source>
</evidence>
<evidence type="ECO:0000256" key="15">
    <source>
        <dbReference type="ARBA" id="ARBA00066458"/>
    </source>
</evidence>
<dbReference type="InterPro" id="IPR037396">
    <property type="entry name" value="FMN_HAD"/>
</dbReference>
<dbReference type="SUPFAM" id="SSF51395">
    <property type="entry name" value="FMN-linked oxidoreductases"/>
    <property type="match status" value="1"/>
</dbReference>
<dbReference type="InterPro" id="IPR001199">
    <property type="entry name" value="Cyt_B5-like_heme/steroid-bd"/>
</dbReference>
<dbReference type="Gene3D" id="3.10.120.10">
    <property type="entry name" value="Cytochrome b5-like heme/steroid binding domain"/>
    <property type="match status" value="1"/>
</dbReference>
<keyword evidence="6" id="KW-0285">Flavoprotein</keyword>
<dbReference type="InterPro" id="IPR000262">
    <property type="entry name" value="FMN-dep_DH"/>
</dbReference>
<dbReference type="FunFam" id="3.20.20.70:FF:000062">
    <property type="entry name" value="Cytochrome b2, mitochondrial, putative"/>
    <property type="match status" value="1"/>
</dbReference>
<evidence type="ECO:0000256" key="6">
    <source>
        <dbReference type="ARBA" id="ARBA00022630"/>
    </source>
</evidence>
<comment type="cofactor">
    <cofactor evidence="1">
        <name>FMN</name>
        <dbReference type="ChEBI" id="CHEBI:58210"/>
    </cofactor>
</comment>
<dbReference type="EC" id="1.1.2.3" evidence="15"/>
<evidence type="ECO:0000256" key="7">
    <source>
        <dbReference type="ARBA" id="ARBA00022643"/>
    </source>
</evidence>
<keyword evidence="20" id="KW-1185">Reference proteome</keyword>
<evidence type="ECO:0000256" key="2">
    <source>
        <dbReference type="ARBA" id="ARBA00001970"/>
    </source>
</evidence>
<keyword evidence="5" id="KW-0349">Heme</keyword>
<gene>
    <name evidence="19" type="ORF">FA09DRAFT_330297</name>
</gene>
<dbReference type="GO" id="GO:0020037">
    <property type="term" value="F:heme binding"/>
    <property type="evidence" value="ECO:0007669"/>
    <property type="project" value="InterPro"/>
</dbReference>
<comment type="similarity">
    <text evidence="14">In the N-terminal section; belongs to the cytochrome b5 family.</text>
</comment>
<evidence type="ECO:0000259" key="17">
    <source>
        <dbReference type="PROSITE" id="PS50255"/>
    </source>
</evidence>
<evidence type="ECO:0000256" key="11">
    <source>
        <dbReference type="ARBA" id="ARBA00023128"/>
    </source>
</evidence>
<evidence type="ECO:0000256" key="4">
    <source>
        <dbReference type="ARBA" id="ARBA00011881"/>
    </source>
</evidence>
<dbReference type="Pfam" id="PF01070">
    <property type="entry name" value="FMN_dh"/>
    <property type="match status" value="1"/>
</dbReference>
<keyword evidence="7" id="KW-0288">FMN</keyword>
<keyword evidence="11" id="KW-0496">Mitochondrion</keyword>
<dbReference type="GO" id="GO:0006089">
    <property type="term" value="P:lactate metabolic process"/>
    <property type="evidence" value="ECO:0007669"/>
    <property type="project" value="TreeGrafter"/>
</dbReference>
<comment type="subcellular location">
    <subcellularLocation>
        <location evidence="3">Mitochondrion intermembrane space</location>
    </subcellularLocation>
</comment>
<dbReference type="InterPro" id="IPR036400">
    <property type="entry name" value="Cyt_B5-like_heme/steroid_sf"/>
</dbReference>
<dbReference type="InterPro" id="IPR013785">
    <property type="entry name" value="Aldolase_TIM"/>
</dbReference>
<comment type="cofactor">
    <cofactor evidence="2">
        <name>heme b</name>
        <dbReference type="ChEBI" id="CHEBI:60344"/>
    </cofactor>
</comment>
<evidence type="ECO:0000259" key="18">
    <source>
        <dbReference type="PROSITE" id="PS51349"/>
    </source>
</evidence>
<evidence type="ECO:0000256" key="3">
    <source>
        <dbReference type="ARBA" id="ARBA00004569"/>
    </source>
</evidence>
<dbReference type="SMART" id="SM01117">
    <property type="entry name" value="Cyt-b5"/>
    <property type="match status" value="1"/>
</dbReference>